<dbReference type="InterPro" id="IPR000095">
    <property type="entry name" value="CRIB_dom"/>
</dbReference>
<protein>
    <recommendedName>
        <fullName evidence="14">WH1 domain-containing protein</fullName>
    </recommendedName>
</protein>
<keyword evidence="13" id="KW-1185">Reference proteome</keyword>
<evidence type="ECO:0000256" key="7">
    <source>
        <dbReference type="ARBA" id="ARBA00023242"/>
    </source>
</evidence>
<gene>
    <name evidence="12" type="ORF">A4X06_0g5610</name>
</gene>
<feature type="compositionally biased region" description="Pro residues" evidence="8">
    <location>
        <begin position="304"/>
        <end position="314"/>
    </location>
</feature>
<feature type="compositionally biased region" description="Polar residues" evidence="8">
    <location>
        <begin position="714"/>
        <end position="732"/>
    </location>
</feature>
<name>A0A8X7MRA0_9BASI</name>
<evidence type="ECO:0008006" key="14">
    <source>
        <dbReference type="Google" id="ProtNLM"/>
    </source>
</evidence>
<feature type="region of interest" description="Disordered" evidence="8">
    <location>
        <begin position="608"/>
        <end position="732"/>
    </location>
</feature>
<evidence type="ECO:0000259" key="11">
    <source>
        <dbReference type="PROSITE" id="PS51082"/>
    </source>
</evidence>
<feature type="domain" description="WH2" evidence="11">
    <location>
        <begin position="425"/>
        <end position="444"/>
    </location>
</feature>
<reference evidence="12" key="2">
    <citation type="journal article" date="2019" name="IMA Fungus">
        <title>Genome sequencing and comparison of five Tilletia species to identify candidate genes for the detection of regulated species infecting wheat.</title>
        <authorList>
            <person name="Nguyen H.D.T."/>
            <person name="Sultana T."/>
            <person name="Kesanakurti P."/>
            <person name="Hambleton S."/>
        </authorList>
    </citation>
    <scope>NUCLEOTIDE SEQUENCE</scope>
    <source>
        <strain evidence="12">DAOMC 236426</strain>
    </source>
</reference>
<dbReference type="Pfam" id="PF00568">
    <property type="entry name" value="WH1"/>
    <property type="match status" value="1"/>
</dbReference>
<evidence type="ECO:0000313" key="13">
    <source>
        <dbReference type="Proteomes" id="UP000077684"/>
    </source>
</evidence>
<accession>A0A8X7MRA0</accession>
<feature type="compositionally biased region" description="Low complexity" evidence="8">
    <location>
        <begin position="290"/>
        <end position="303"/>
    </location>
</feature>
<dbReference type="InterPro" id="IPR011026">
    <property type="entry name" value="WAS_C"/>
</dbReference>
<keyword evidence="5" id="KW-0677">Repeat</keyword>
<dbReference type="GO" id="GO:0005634">
    <property type="term" value="C:nucleus"/>
    <property type="evidence" value="ECO:0007669"/>
    <property type="project" value="UniProtKB-SubCell"/>
</dbReference>
<dbReference type="PROSITE" id="PS51082">
    <property type="entry name" value="WH2"/>
    <property type="match status" value="1"/>
</dbReference>
<dbReference type="EMBL" id="LWDE02000713">
    <property type="protein sequence ID" value="KAE8245548.1"/>
    <property type="molecule type" value="Genomic_DNA"/>
</dbReference>
<dbReference type="SUPFAM" id="SSF50729">
    <property type="entry name" value="PH domain-like"/>
    <property type="match status" value="1"/>
</dbReference>
<proteinExistence type="predicted"/>
<comment type="subcellular location">
    <subcellularLocation>
        <location evidence="2">Cytoplasm</location>
        <location evidence="2">Cytoskeleton</location>
    </subcellularLocation>
    <subcellularLocation>
        <location evidence="1">Nucleus</location>
    </subcellularLocation>
</comment>
<evidence type="ECO:0000259" key="10">
    <source>
        <dbReference type="PROSITE" id="PS50229"/>
    </source>
</evidence>
<feature type="compositionally biased region" description="Low complexity" evidence="8">
    <location>
        <begin position="661"/>
        <end position="686"/>
    </location>
</feature>
<dbReference type="AlphaFoldDB" id="A0A8X7MRA0"/>
<dbReference type="GO" id="GO:0003779">
    <property type="term" value="F:actin binding"/>
    <property type="evidence" value="ECO:0007669"/>
    <property type="project" value="InterPro"/>
</dbReference>
<feature type="compositionally biased region" description="Pro residues" evidence="8">
    <location>
        <begin position="354"/>
        <end position="414"/>
    </location>
</feature>
<keyword evidence="6" id="KW-0206">Cytoskeleton</keyword>
<dbReference type="Gene3D" id="2.30.29.30">
    <property type="entry name" value="Pleckstrin-homology domain (PH domain)/Phosphotyrosine-binding domain (PTB)"/>
    <property type="match status" value="1"/>
</dbReference>
<dbReference type="Gene3D" id="3.90.810.10">
    <property type="entry name" value="CRIB domain"/>
    <property type="match status" value="1"/>
</dbReference>
<dbReference type="FunFam" id="3.90.810.10:FF:000010">
    <property type="entry name" value="Related to Neural Wiskott-Aldrich syndrome protein"/>
    <property type="match status" value="1"/>
</dbReference>
<dbReference type="CDD" id="cd01205">
    <property type="entry name" value="EVH1_WASP-like"/>
    <property type="match status" value="1"/>
</dbReference>
<evidence type="ECO:0000256" key="4">
    <source>
        <dbReference type="ARBA" id="ARBA00022553"/>
    </source>
</evidence>
<dbReference type="InterPro" id="IPR036936">
    <property type="entry name" value="CRIB_dom_sf"/>
</dbReference>
<keyword evidence="4" id="KW-0597">Phosphoprotein</keyword>
<evidence type="ECO:0000256" key="2">
    <source>
        <dbReference type="ARBA" id="ARBA00004245"/>
    </source>
</evidence>
<feature type="compositionally biased region" description="Basic residues" evidence="8">
    <location>
        <begin position="145"/>
        <end position="155"/>
    </location>
</feature>
<dbReference type="InterPro" id="IPR011993">
    <property type="entry name" value="PH-like_dom_sf"/>
</dbReference>
<evidence type="ECO:0000313" key="12">
    <source>
        <dbReference type="EMBL" id="KAE8245548.1"/>
    </source>
</evidence>
<feature type="compositionally biased region" description="Pro residues" evidence="8">
    <location>
        <begin position="323"/>
        <end position="346"/>
    </location>
</feature>
<organism evidence="12 13">
    <name type="scientific">Tilletia controversa</name>
    <name type="common">dwarf bunt fungus</name>
    <dbReference type="NCBI Taxonomy" id="13291"/>
    <lineage>
        <taxon>Eukaryota</taxon>
        <taxon>Fungi</taxon>
        <taxon>Dikarya</taxon>
        <taxon>Basidiomycota</taxon>
        <taxon>Ustilaginomycotina</taxon>
        <taxon>Exobasidiomycetes</taxon>
        <taxon>Tilletiales</taxon>
        <taxon>Tilletiaceae</taxon>
        <taxon>Tilletia</taxon>
    </lineage>
</organism>
<dbReference type="Pfam" id="PF00786">
    <property type="entry name" value="PBD"/>
    <property type="match status" value="1"/>
</dbReference>
<dbReference type="PANTHER" id="PTHR37487">
    <property type="entry name" value="CHROMOSOME 1, WHOLE GENOME SHOTGUN SEQUENCE"/>
    <property type="match status" value="1"/>
</dbReference>
<dbReference type="CDD" id="cd00132">
    <property type="entry name" value="CRIB"/>
    <property type="match status" value="1"/>
</dbReference>
<reference evidence="12" key="1">
    <citation type="submission" date="2016-04" db="EMBL/GenBank/DDBJ databases">
        <authorList>
            <person name="Nguyen H.D."/>
            <person name="Samba Siva P."/>
            <person name="Cullis J."/>
            <person name="Levesque C.A."/>
            <person name="Hambleton S."/>
        </authorList>
    </citation>
    <scope>NUCLEOTIDE SEQUENCE</scope>
    <source>
        <strain evidence="12">DAOMC 236426</strain>
    </source>
</reference>
<keyword evidence="7" id="KW-0539">Nucleus</keyword>
<dbReference type="GO" id="GO:0007015">
    <property type="term" value="P:actin filament organization"/>
    <property type="evidence" value="ECO:0007669"/>
    <property type="project" value="InterPro"/>
</dbReference>
<feature type="compositionally biased region" description="Polar residues" evidence="8">
    <location>
        <begin position="608"/>
        <end position="617"/>
    </location>
</feature>
<evidence type="ECO:0000259" key="9">
    <source>
        <dbReference type="PROSITE" id="PS50108"/>
    </source>
</evidence>
<keyword evidence="3" id="KW-0963">Cytoplasm</keyword>
<feature type="region of interest" description="Disordered" evidence="8">
    <location>
        <begin position="224"/>
        <end position="434"/>
    </location>
</feature>
<dbReference type="SUPFAM" id="SSF47912">
    <property type="entry name" value="Wiscott-Aldrich syndrome protein, WASP, C-terminal domain"/>
    <property type="match status" value="1"/>
</dbReference>
<dbReference type="InterPro" id="IPR033927">
    <property type="entry name" value="WASPfam_EVH1"/>
</dbReference>
<dbReference type="PROSITE" id="PS50108">
    <property type="entry name" value="CRIB"/>
    <property type="match status" value="1"/>
</dbReference>
<feature type="domain" description="WH1" evidence="10">
    <location>
        <begin position="19"/>
        <end position="144"/>
    </location>
</feature>
<dbReference type="GO" id="GO:0005856">
    <property type="term" value="C:cytoskeleton"/>
    <property type="evidence" value="ECO:0007669"/>
    <property type="project" value="UniProtKB-SubCell"/>
</dbReference>
<feature type="domain" description="CRIB" evidence="9">
    <location>
        <begin position="167"/>
        <end position="180"/>
    </location>
</feature>
<feature type="compositionally biased region" description="Pro residues" evidence="8">
    <location>
        <begin position="244"/>
        <end position="253"/>
    </location>
</feature>
<dbReference type="InterPro" id="IPR003124">
    <property type="entry name" value="WH2_dom"/>
</dbReference>
<dbReference type="SMART" id="SM00461">
    <property type="entry name" value="WH1"/>
    <property type="match status" value="1"/>
</dbReference>
<dbReference type="Proteomes" id="UP000077684">
    <property type="component" value="Unassembled WGS sequence"/>
</dbReference>
<evidence type="ECO:0000256" key="8">
    <source>
        <dbReference type="SAM" id="MobiDB-lite"/>
    </source>
</evidence>
<evidence type="ECO:0000256" key="5">
    <source>
        <dbReference type="ARBA" id="ARBA00022737"/>
    </source>
</evidence>
<dbReference type="InterPro" id="IPR000697">
    <property type="entry name" value="WH1/EVH1_dom"/>
</dbReference>
<feature type="compositionally biased region" description="Basic and acidic residues" evidence="8">
    <location>
        <begin position="624"/>
        <end position="644"/>
    </location>
</feature>
<evidence type="ECO:0000256" key="1">
    <source>
        <dbReference type="ARBA" id="ARBA00004123"/>
    </source>
</evidence>
<feature type="region of interest" description="Disordered" evidence="8">
    <location>
        <begin position="145"/>
        <end position="167"/>
    </location>
</feature>
<dbReference type="PANTHER" id="PTHR37487:SF2">
    <property type="entry name" value="EXPRESSED PROTEIN"/>
    <property type="match status" value="1"/>
</dbReference>
<dbReference type="PROSITE" id="PS50229">
    <property type="entry name" value="WH1"/>
    <property type="match status" value="1"/>
</dbReference>
<evidence type="ECO:0000256" key="6">
    <source>
        <dbReference type="ARBA" id="ARBA00023212"/>
    </source>
</evidence>
<feature type="compositionally biased region" description="Pro residues" evidence="8">
    <location>
        <begin position="268"/>
        <end position="289"/>
    </location>
</feature>
<feature type="compositionally biased region" description="Polar residues" evidence="8">
    <location>
        <begin position="649"/>
        <end position="660"/>
    </location>
</feature>
<sequence length="752" mass="75707">MPSISTLPGPSKSKVKAALPSSTYKILTATVGRLYAAYPDPNQWSYTGIEGAVAFVRNLNVNPSVPSGTGSEAPFAFKIVDIKGTRGVIWDWQVELKPEAFEYFNDRGFLHTFAGTECMLAFSFANETEAAELYKKVNSRSKYAKAKTPSSRKTKSGGTGKIDKSMISGPSGFKHVAHMGYSSEAGFASAGDVDPSWQQLLAQLSGLGVSEKDIKKNEGFIRDFVKGRGNDGAGASGKSGSKPNAPPPPPPPGSRGGGTASPAGAKKVPPPAPPSRSIPRKQPPPPPPSRAAAGVVPSTSSSSVPPPPPPPPRPGGGGFGASMPPPPPPPPARPVPGVPPPPPSRPPVGGSGNAPPPPPPPPPARGGGAGPPPPPPPPPPGRGAAGGPPPPPPPPPPPMGGAGGPPPPPPPPPSAGAAAPPAPQGRNDLLASIQGQSVARLKKTPGPNTGGALATGAVVGAGLGAAGAAAAADDDGGGLGGPDLASALAAALSQRKGNMGDSDGEDSEDDCFKFLLPSANTSSFHTSLLSKLFNLMSFQVNTPAVLIQCQPYNIAWTGGLAPFYPVITRGGDIGDVIENFGEQEGKQVLWRVDQPVGDTVTFVITDSQGETATSGSSPAIVKGTTDDCMKKDKEDKPTEKEELKPAPAPSNTTGPSTHGHPSSPKNSTSPATPTSNSNSTSTLPKTGETAGKPNDADNNAAPPKPSDVGADTTARPSTPSDASSAQPSSKLVRSSALALLLLGVAGLVTLTL</sequence>
<evidence type="ECO:0000256" key="3">
    <source>
        <dbReference type="ARBA" id="ARBA00022490"/>
    </source>
</evidence>
<comment type="caution">
    <text evidence="12">The sequence shown here is derived from an EMBL/GenBank/DDBJ whole genome shotgun (WGS) entry which is preliminary data.</text>
</comment>